<dbReference type="CTD" id="20213298"/>
<evidence type="ECO:0000259" key="9">
    <source>
        <dbReference type="Pfam" id="PF07662"/>
    </source>
</evidence>
<evidence type="ECO:0008006" key="14">
    <source>
        <dbReference type="Google" id="ProtNLM"/>
    </source>
</evidence>
<dbReference type="GO" id="GO:1901642">
    <property type="term" value="P:nucleoside transmembrane transport"/>
    <property type="evidence" value="ECO:0000318"/>
    <property type="project" value="GO_Central"/>
</dbReference>
<keyword evidence="3" id="KW-1003">Cell membrane</keyword>
<comment type="similarity">
    <text evidence="2">Belongs to the concentrative nucleoside transporter (CNT) (TC 2.A.41) family.</text>
</comment>
<proteinExistence type="inferred from homology"/>
<evidence type="ECO:0000313" key="13">
    <source>
        <dbReference type="Proteomes" id="UP000015101"/>
    </source>
</evidence>
<keyword evidence="5 7" id="KW-1133">Transmembrane helix</keyword>
<dbReference type="OrthoDB" id="6075923at2759"/>
<sequence length="410" mass="44959">LVSLSGLFIYCGLMYLISKNPDKVRWHTVIWGFALQLFLAIIILKWSLGYLAFQWLGERITNYLNYVDSGCMFLFGNNYEDHIFAMKILPTVIFVSSTINILFYLGLMQKLIVSVAQVIQFLLRTSACESFVSASNIFMGMGECPILIRPMLPSLTNSEIHAIMAGGFATISGSVMAAFIYFGVSAPHLISASVMSAPAALAIAKLVYPETEKPTMNVDSVNKFKPPEKSIFEAASAGAGSAISLAAIIGANLIAFISLLESVNQTLVWFGKRVGSKKTITFQYIISYLLWPFALTMGVKVEDCRKVGELIGVKTFINEFVAFQELGTLIKNRKKLNEHIAKNGTWSSERSVVISTYALCGFSNFGSIGIQIGMFTVLIPERKTIIPKLATRAMVVGSVSCFVTACIASR</sequence>
<dbReference type="KEGG" id="hro:HELRODRAFT_62058"/>
<evidence type="ECO:0000313" key="11">
    <source>
        <dbReference type="EMBL" id="ESO12305.1"/>
    </source>
</evidence>
<feature type="domain" description="Nucleoside transporter/FeoB GTPase Gate" evidence="10">
    <location>
        <begin position="86"/>
        <end position="180"/>
    </location>
</feature>
<gene>
    <name evidence="12" type="primary">20213298</name>
    <name evidence="11" type="ORF">HELRODRAFT_62058</name>
</gene>
<reference evidence="11 13" key="2">
    <citation type="journal article" date="2013" name="Nature">
        <title>Insights into bilaterian evolution from three spiralian genomes.</title>
        <authorList>
            <person name="Simakov O."/>
            <person name="Marletaz F."/>
            <person name="Cho S.J."/>
            <person name="Edsinger-Gonzales E."/>
            <person name="Havlak P."/>
            <person name="Hellsten U."/>
            <person name="Kuo D.H."/>
            <person name="Larsson T."/>
            <person name="Lv J."/>
            <person name="Arendt D."/>
            <person name="Savage R."/>
            <person name="Osoegawa K."/>
            <person name="de Jong P."/>
            <person name="Grimwood J."/>
            <person name="Chapman J.A."/>
            <person name="Shapiro H."/>
            <person name="Aerts A."/>
            <person name="Otillar R.P."/>
            <person name="Terry A.Y."/>
            <person name="Boore J.L."/>
            <person name="Grigoriev I.V."/>
            <person name="Lindberg D.R."/>
            <person name="Seaver E.C."/>
            <person name="Weisblat D.A."/>
            <person name="Putnam N.H."/>
            <person name="Rokhsar D.S."/>
        </authorList>
    </citation>
    <scope>NUCLEOTIDE SEQUENCE</scope>
</reference>
<dbReference type="GO" id="GO:0005415">
    <property type="term" value="F:nucleoside:sodium symporter activity"/>
    <property type="evidence" value="ECO:0000318"/>
    <property type="project" value="GO_Central"/>
</dbReference>
<dbReference type="EMBL" id="KB095811">
    <property type="protein sequence ID" value="ESO12305.1"/>
    <property type="molecule type" value="Genomic_DNA"/>
</dbReference>
<keyword evidence="13" id="KW-1185">Reference proteome</keyword>
<dbReference type="RefSeq" id="XP_009009025.1">
    <property type="nucleotide sequence ID" value="XM_009010777.1"/>
</dbReference>
<dbReference type="OMA" id="ERKYDTV"/>
<dbReference type="eggNOG" id="KOG3747">
    <property type="taxonomic scope" value="Eukaryota"/>
</dbReference>
<dbReference type="PANTHER" id="PTHR10590:SF4">
    <property type="entry name" value="SOLUTE CARRIER FAMILY 28 MEMBER 3"/>
    <property type="match status" value="1"/>
</dbReference>
<accession>T1FWV0</accession>
<feature type="transmembrane region" description="Helical" evidence="7">
    <location>
        <begin position="83"/>
        <end position="107"/>
    </location>
</feature>
<dbReference type="STRING" id="6412.T1FWV0"/>
<name>T1FWV0_HELRO</name>
<dbReference type="EnsemblMetazoa" id="HelroT62058">
    <property type="protein sequence ID" value="HelroP62058"/>
    <property type="gene ID" value="HelroG62058"/>
</dbReference>
<evidence type="ECO:0000259" key="10">
    <source>
        <dbReference type="Pfam" id="PF07670"/>
    </source>
</evidence>
<evidence type="ECO:0000259" key="8">
    <source>
        <dbReference type="Pfam" id="PF01773"/>
    </source>
</evidence>
<evidence type="ECO:0000256" key="4">
    <source>
        <dbReference type="ARBA" id="ARBA00022692"/>
    </source>
</evidence>
<evidence type="ECO:0000313" key="12">
    <source>
        <dbReference type="EnsemblMetazoa" id="HelroP62058"/>
    </source>
</evidence>
<dbReference type="GeneID" id="20213298"/>
<reference evidence="12" key="3">
    <citation type="submission" date="2015-06" db="UniProtKB">
        <authorList>
            <consortium name="EnsemblMetazoa"/>
        </authorList>
    </citation>
    <scope>IDENTIFICATION</scope>
</reference>
<dbReference type="HOGENOM" id="CLU_016813_4_1_1"/>
<comment type="subcellular location">
    <subcellularLocation>
        <location evidence="1">Cell membrane</location>
        <topology evidence="1">Multi-pass membrane protein</topology>
    </subcellularLocation>
</comment>
<reference evidence="13" key="1">
    <citation type="submission" date="2012-12" db="EMBL/GenBank/DDBJ databases">
        <authorList>
            <person name="Hellsten U."/>
            <person name="Grimwood J."/>
            <person name="Chapman J.A."/>
            <person name="Shapiro H."/>
            <person name="Aerts A."/>
            <person name="Otillar R.P."/>
            <person name="Terry A.Y."/>
            <person name="Boore J.L."/>
            <person name="Simakov O."/>
            <person name="Marletaz F."/>
            <person name="Cho S.-J."/>
            <person name="Edsinger-Gonzales E."/>
            <person name="Havlak P."/>
            <person name="Kuo D.-H."/>
            <person name="Larsson T."/>
            <person name="Lv J."/>
            <person name="Arendt D."/>
            <person name="Savage R."/>
            <person name="Osoegawa K."/>
            <person name="de Jong P."/>
            <person name="Lindberg D.R."/>
            <person name="Seaver E.C."/>
            <person name="Weisblat D.A."/>
            <person name="Putnam N.H."/>
            <person name="Grigoriev I.V."/>
            <person name="Rokhsar D.S."/>
        </authorList>
    </citation>
    <scope>NUCLEOTIDE SEQUENCE</scope>
</reference>
<evidence type="ECO:0000256" key="7">
    <source>
        <dbReference type="SAM" id="Phobius"/>
    </source>
</evidence>
<evidence type="ECO:0000256" key="3">
    <source>
        <dbReference type="ARBA" id="ARBA00022475"/>
    </source>
</evidence>
<keyword evidence="4 7" id="KW-0812">Transmembrane</keyword>
<dbReference type="Pfam" id="PF07662">
    <property type="entry name" value="Nucleos_tra2_C"/>
    <property type="match status" value="1"/>
</dbReference>
<evidence type="ECO:0000256" key="1">
    <source>
        <dbReference type="ARBA" id="ARBA00004651"/>
    </source>
</evidence>
<feature type="transmembrane region" description="Helical" evidence="7">
    <location>
        <begin position="281"/>
        <end position="299"/>
    </location>
</feature>
<feature type="transmembrane region" description="Helical" evidence="7">
    <location>
        <begin position="160"/>
        <end position="182"/>
    </location>
</feature>
<dbReference type="InterPro" id="IPR008276">
    <property type="entry name" value="C_nuclsd_transpt"/>
</dbReference>
<feature type="transmembrane region" description="Helical" evidence="7">
    <location>
        <begin position="354"/>
        <end position="379"/>
    </location>
</feature>
<dbReference type="Pfam" id="PF07670">
    <property type="entry name" value="Gate"/>
    <property type="match status" value="1"/>
</dbReference>
<dbReference type="AlphaFoldDB" id="T1FWV0"/>
<evidence type="ECO:0000256" key="2">
    <source>
        <dbReference type="ARBA" id="ARBA00009033"/>
    </source>
</evidence>
<protein>
    <recommendedName>
        <fullName evidence="14">Sodium/nucleoside cotransporter</fullName>
    </recommendedName>
</protein>
<feature type="transmembrane region" description="Helical" evidence="7">
    <location>
        <begin position="29"/>
        <end position="53"/>
    </location>
</feature>
<organism evidence="12 13">
    <name type="scientific">Helobdella robusta</name>
    <name type="common">Californian leech</name>
    <dbReference type="NCBI Taxonomy" id="6412"/>
    <lineage>
        <taxon>Eukaryota</taxon>
        <taxon>Metazoa</taxon>
        <taxon>Spiralia</taxon>
        <taxon>Lophotrochozoa</taxon>
        <taxon>Annelida</taxon>
        <taxon>Clitellata</taxon>
        <taxon>Hirudinea</taxon>
        <taxon>Rhynchobdellida</taxon>
        <taxon>Glossiphoniidae</taxon>
        <taxon>Helobdella</taxon>
    </lineage>
</organism>
<dbReference type="Proteomes" id="UP000015101">
    <property type="component" value="Unassembled WGS sequence"/>
</dbReference>
<dbReference type="InterPro" id="IPR011642">
    <property type="entry name" value="Gate_dom"/>
</dbReference>
<dbReference type="InterPro" id="IPR002668">
    <property type="entry name" value="CNT_N_dom"/>
</dbReference>
<feature type="transmembrane region" description="Helical" evidence="7">
    <location>
        <begin position="234"/>
        <end position="260"/>
    </location>
</feature>
<keyword evidence="6 7" id="KW-0472">Membrane</keyword>
<dbReference type="InterPro" id="IPR011657">
    <property type="entry name" value="CNT_C_dom"/>
</dbReference>
<evidence type="ECO:0000256" key="6">
    <source>
        <dbReference type="ARBA" id="ARBA00023136"/>
    </source>
</evidence>
<feature type="domain" description="Concentrative nucleoside transporter C-terminal" evidence="9">
    <location>
        <begin position="188"/>
        <end position="408"/>
    </location>
</feature>
<dbReference type="Pfam" id="PF01773">
    <property type="entry name" value="Nucleos_tra2_N"/>
    <property type="match status" value="1"/>
</dbReference>
<dbReference type="PANTHER" id="PTHR10590">
    <property type="entry name" value="SODIUM/NUCLEOSIDE COTRANSPORTER"/>
    <property type="match status" value="1"/>
</dbReference>
<dbReference type="GO" id="GO:0005886">
    <property type="term" value="C:plasma membrane"/>
    <property type="evidence" value="ECO:0000318"/>
    <property type="project" value="GO_Central"/>
</dbReference>
<dbReference type="EMBL" id="AMQM01000132">
    <property type="status" value="NOT_ANNOTATED_CDS"/>
    <property type="molecule type" value="Genomic_DNA"/>
</dbReference>
<evidence type="ECO:0000256" key="5">
    <source>
        <dbReference type="ARBA" id="ARBA00022989"/>
    </source>
</evidence>
<dbReference type="InParanoid" id="T1FWV0"/>
<feature type="domain" description="Concentrative nucleoside transporter N-terminal" evidence="8">
    <location>
        <begin position="6"/>
        <end position="77"/>
    </location>
</feature>